<sequence length="34" mass="3785">MYATLLPLSHLVMGESSTLMGCSFMRISIKCCYP</sequence>
<reference evidence="1" key="1">
    <citation type="journal article" date="2015" name="Genome Biol. Evol.">
        <title>Organellar Genomes of White Spruce (Picea glauca): Assembly and Annotation.</title>
        <authorList>
            <person name="Jackman S.D."/>
            <person name="Warren R.L."/>
            <person name="Gibb E.A."/>
            <person name="Vandervalk B.P."/>
            <person name="Mohamadi H."/>
            <person name="Chu J."/>
            <person name="Raymond A."/>
            <person name="Pleasance S."/>
            <person name="Coope R."/>
            <person name="Wildung M.R."/>
            <person name="Ritland C.E."/>
            <person name="Bousquet J."/>
            <person name="Jones S.J."/>
            <person name="Bohlmann J."/>
            <person name="Birol I."/>
        </authorList>
    </citation>
    <scope>NUCLEOTIDE SEQUENCE [LARGE SCALE GENOMIC DNA]</scope>
    <source>
        <tissue evidence="1">Flushing bud</tissue>
    </source>
</reference>
<name>A0A117NJB6_PICGL</name>
<gene>
    <name evidence="1" type="ORF">ABT39_MTgene1049</name>
</gene>
<dbReference type="EMBL" id="LKAM01000001">
    <property type="protein sequence ID" value="KUM51203.1"/>
    <property type="molecule type" value="Genomic_DNA"/>
</dbReference>
<evidence type="ECO:0000313" key="1">
    <source>
        <dbReference type="EMBL" id="KUM51203.1"/>
    </source>
</evidence>
<dbReference type="AlphaFoldDB" id="A0A117NJB6"/>
<geneLocation type="mitochondrion" evidence="1"/>
<keyword evidence="1" id="KW-0496">Mitochondrion</keyword>
<protein>
    <submittedName>
        <fullName evidence="1">Uncharacterized protein</fullName>
    </submittedName>
</protein>
<proteinExistence type="predicted"/>
<organism evidence="1">
    <name type="scientific">Picea glauca</name>
    <name type="common">White spruce</name>
    <name type="synonym">Pinus glauca</name>
    <dbReference type="NCBI Taxonomy" id="3330"/>
    <lineage>
        <taxon>Eukaryota</taxon>
        <taxon>Viridiplantae</taxon>
        <taxon>Streptophyta</taxon>
        <taxon>Embryophyta</taxon>
        <taxon>Tracheophyta</taxon>
        <taxon>Spermatophyta</taxon>
        <taxon>Pinopsida</taxon>
        <taxon>Pinidae</taxon>
        <taxon>Conifers I</taxon>
        <taxon>Pinales</taxon>
        <taxon>Pinaceae</taxon>
        <taxon>Picea</taxon>
    </lineage>
</organism>
<comment type="caution">
    <text evidence="1">The sequence shown here is derived from an EMBL/GenBank/DDBJ whole genome shotgun (WGS) entry which is preliminary data.</text>
</comment>
<accession>A0A117NJB6</accession>